<dbReference type="Proteomes" id="UP000750711">
    <property type="component" value="Unassembled WGS sequence"/>
</dbReference>
<dbReference type="EMBL" id="JAGHQM010000587">
    <property type="protein sequence ID" value="KAH0559483.1"/>
    <property type="molecule type" value="Genomic_DNA"/>
</dbReference>
<accession>A0A9P8RPV1</accession>
<evidence type="ECO:0000313" key="3">
    <source>
        <dbReference type="Proteomes" id="UP000750711"/>
    </source>
</evidence>
<name>A0A9P8RPV1_9PEZI</name>
<comment type="caution">
    <text evidence="2">The sequence shown here is derived from an EMBL/GenBank/DDBJ whole genome shotgun (WGS) entry which is preliminary data.</text>
</comment>
<gene>
    <name evidence="2" type="ORF">GP486_004003</name>
</gene>
<dbReference type="AlphaFoldDB" id="A0A9P8RPV1"/>
<protein>
    <submittedName>
        <fullName evidence="2">Uncharacterized protein</fullName>
    </submittedName>
</protein>
<organism evidence="2 3">
    <name type="scientific">Trichoglossum hirsutum</name>
    <dbReference type="NCBI Taxonomy" id="265104"/>
    <lineage>
        <taxon>Eukaryota</taxon>
        <taxon>Fungi</taxon>
        <taxon>Dikarya</taxon>
        <taxon>Ascomycota</taxon>
        <taxon>Pezizomycotina</taxon>
        <taxon>Geoglossomycetes</taxon>
        <taxon>Geoglossales</taxon>
        <taxon>Geoglossaceae</taxon>
        <taxon>Trichoglossum</taxon>
    </lineage>
</organism>
<evidence type="ECO:0000256" key="1">
    <source>
        <dbReference type="SAM" id="MobiDB-lite"/>
    </source>
</evidence>
<reference evidence="2" key="1">
    <citation type="submission" date="2021-03" db="EMBL/GenBank/DDBJ databases">
        <title>Comparative genomics and phylogenomic investigation of the class Geoglossomycetes provide insights into ecological specialization and systematics.</title>
        <authorList>
            <person name="Melie T."/>
            <person name="Pirro S."/>
            <person name="Miller A.N."/>
            <person name="Quandt A."/>
        </authorList>
    </citation>
    <scope>NUCLEOTIDE SEQUENCE</scope>
    <source>
        <strain evidence="2">CAQ_001_2017</strain>
    </source>
</reference>
<dbReference type="Pfam" id="PF11816">
    <property type="entry name" value="DUF3337"/>
    <property type="match status" value="1"/>
</dbReference>
<evidence type="ECO:0000313" key="2">
    <source>
        <dbReference type="EMBL" id="KAH0559483.1"/>
    </source>
</evidence>
<keyword evidence="3" id="KW-1185">Reference proteome</keyword>
<feature type="region of interest" description="Disordered" evidence="1">
    <location>
        <begin position="84"/>
        <end position="110"/>
    </location>
</feature>
<dbReference type="InterPro" id="IPR021772">
    <property type="entry name" value="WDR48/Bun107"/>
</dbReference>
<sequence length="110" mass="12756">MGNSRLNANRMLRSKKILAYVSERIEAQPEKPDPNALKPEEYLELYCLNQIVPPTMTLATLRAHVWKSGTDVLLYYKSNGKKKIPGEKTPEQVLEEREREEEDERLLNTV</sequence>
<feature type="compositionally biased region" description="Basic and acidic residues" evidence="1">
    <location>
        <begin position="84"/>
        <end position="97"/>
    </location>
</feature>
<proteinExistence type="predicted"/>